<dbReference type="AlphaFoldDB" id="A0A8J3CRL5"/>
<proteinExistence type="predicted"/>
<dbReference type="Proteomes" id="UP000634004">
    <property type="component" value="Unassembled WGS sequence"/>
</dbReference>
<keyword evidence="2" id="KW-1185">Reference proteome</keyword>
<reference evidence="1" key="1">
    <citation type="journal article" date="2014" name="Int. J. Syst. Evol. Microbiol.">
        <title>Complete genome sequence of Corynebacterium casei LMG S-19264T (=DSM 44701T), isolated from a smear-ripened cheese.</title>
        <authorList>
            <consortium name="US DOE Joint Genome Institute (JGI-PGF)"/>
            <person name="Walter F."/>
            <person name="Albersmeier A."/>
            <person name="Kalinowski J."/>
            <person name="Ruckert C."/>
        </authorList>
    </citation>
    <scope>NUCLEOTIDE SEQUENCE</scope>
    <source>
        <strain evidence="1">KCTC 32513</strain>
    </source>
</reference>
<sequence length="44" mass="5090">MNDRNQSATDWRTKGARFVRYVTTRDKECWGFFAAGFLLAAIFA</sequence>
<accession>A0A8J3CRL5</accession>
<reference evidence="1" key="2">
    <citation type="submission" date="2020-09" db="EMBL/GenBank/DDBJ databases">
        <authorList>
            <person name="Sun Q."/>
            <person name="Kim S."/>
        </authorList>
    </citation>
    <scope>NUCLEOTIDE SEQUENCE</scope>
    <source>
        <strain evidence="1">KCTC 32513</strain>
    </source>
</reference>
<name>A0A8J3CRL5_9PROT</name>
<organism evidence="1 2">
    <name type="scientific">Algimonas arctica</name>
    <dbReference type="NCBI Taxonomy" id="1479486"/>
    <lineage>
        <taxon>Bacteria</taxon>
        <taxon>Pseudomonadati</taxon>
        <taxon>Pseudomonadota</taxon>
        <taxon>Alphaproteobacteria</taxon>
        <taxon>Maricaulales</taxon>
        <taxon>Robiginitomaculaceae</taxon>
        <taxon>Algimonas</taxon>
    </lineage>
</organism>
<dbReference type="RefSeq" id="WP_267904659.1">
    <property type="nucleotide sequence ID" value="NZ_BMZH01000003.1"/>
</dbReference>
<evidence type="ECO:0000313" key="2">
    <source>
        <dbReference type="Proteomes" id="UP000634004"/>
    </source>
</evidence>
<dbReference type="EMBL" id="BMZH01000003">
    <property type="protein sequence ID" value="GHA89047.1"/>
    <property type="molecule type" value="Genomic_DNA"/>
</dbReference>
<evidence type="ECO:0000313" key="1">
    <source>
        <dbReference type="EMBL" id="GHA89047.1"/>
    </source>
</evidence>
<protein>
    <submittedName>
        <fullName evidence="1">Uncharacterized protein</fullName>
    </submittedName>
</protein>
<gene>
    <name evidence="1" type="ORF">GCM10009069_10140</name>
</gene>
<comment type="caution">
    <text evidence="1">The sequence shown here is derived from an EMBL/GenBank/DDBJ whole genome shotgun (WGS) entry which is preliminary data.</text>
</comment>